<dbReference type="PANTHER" id="PTHR43357:SF4">
    <property type="entry name" value="INNER MEMBRANE ABC TRANSPORTER PERMEASE PROTEIN YDCV"/>
    <property type="match status" value="1"/>
</dbReference>
<keyword evidence="11" id="KW-1185">Reference proteome</keyword>
<dbReference type="Proteomes" id="UP000666240">
    <property type="component" value="Unassembled WGS sequence"/>
</dbReference>
<dbReference type="CDD" id="cd06261">
    <property type="entry name" value="TM_PBP2"/>
    <property type="match status" value="1"/>
</dbReference>
<evidence type="ECO:0000256" key="7">
    <source>
        <dbReference type="ARBA" id="ARBA00023136"/>
    </source>
</evidence>
<gene>
    <name evidence="10" type="ORF">J5Y06_10595</name>
</gene>
<dbReference type="Pfam" id="PF00528">
    <property type="entry name" value="BPD_transp_1"/>
    <property type="match status" value="1"/>
</dbReference>
<keyword evidence="3" id="KW-1003">Cell membrane</keyword>
<comment type="similarity">
    <text evidence="8">Belongs to the binding-protein-dependent transport system permease family.</text>
</comment>
<dbReference type="Gene3D" id="1.10.3720.10">
    <property type="entry name" value="MetI-like"/>
    <property type="match status" value="1"/>
</dbReference>
<keyword evidence="6 8" id="KW-1133">Transmembrane helix</keyword>
<evidence type="ECO:0000256" key="4">
    <source>
        <dbReference type="ARBA" id="ARBA00022519"/>
    </source>
</evidence>
<evidence type="ECO:0000256" key="1">
    <source>
        <dbReference type="ARBA" id="ARBA00004429"/>
    </source>
</evidence>
<accession>A0A8J7UHE2</accession>
<evidence type="ECO:0000256" key="8">
    <source>
        <dbReference type="RuleBase" id="RU363032"/>
    </source>
</evidence>
<dbReference type="InterPro" id="IPR035906">
    <property type="entry name" value="MetI-like_sf"/>
</dbReference>
<dbReference type="PANTHER" id="PTHR43357">
    <property type="entry name" value="INNER MEMBRANE ABC TRANSPORTER PERMEASE PROTEIN YDCV"/>
    <property type="match status" value="1"/>
</dbReference>
<evidence type="ECO:0000256" key="2">
    <source>
        <dbReference type="ARBA" id="ARBA00022448"/>
    </source>
</evidence>
<evidence type="ECO:0000256" key="5">
    <source>
        <dbReference type="ARBA" id="ARBA00022692"/>
    </source>
</evidence>
<evidence type="ECO:0000259" key="9">
    <source>
        <dbReference type="PROSITE" id="PS50928"/>
    </source>
</evidence>
<comment type="subcellular location">
    <subcellularLocation>
        <location evidence="1">Cell inner membrane</location>
        <topology evidence="1">Multi-pass membrane protein</topology>
    </subcellularLocation>
    <subcellularLocation>
        <location evidence="8">Cell membrane</location>
        <topology evidence="8">Multi-pass membrane protein</topology>
    </subcellularLocation>
</comment>
<feature type="domain" description="ABC transmembrane type-1" evidence="9">
    <location>
        <begin position="64"/>
        <end position="251"/>
    </location>
</feature>
<feature type="transmembrane region" description="Helical" evidence="8">
    <location>
        <begin position="12"/>
        <end position="33"/>
    </location>
</feature>
<feature type="transmembrane region" description="Helical" evidence="8">
    <location>
        <begin position="66"/>
        <end position="89"/>
    </location>
</feature>
<evidence type="ECO:0000313" key="10">
    <source>
        <dbReference type="EMBL" id="MBP0439099.1"/>
    </source>
</evidence>
<evidence type="ECO:0000313" key="11">
    <source>
        <dbReference type="Proteomes" id="UP000666240"/>
    </source>
</evidence>
<feature type="transmembrane region" description="Helical" evidence="8">
    <location>
        <begin position="133"/>
        <end position="154"/>
    </location>
</feature>
<dbReference type="EMBL" id="JAGIYY010000003">
    <property type="protein sequence ID" value="MBP0439099.1"/>
    <property type="molecule type" value="Genomic_DNA"/>
</dbReference>
<feature type="transmembrane region" description="Helical" evidence="8">
    <location>
        <begin position="101"/>
        <end position="127"/>
    </location>
</feature>
<dbReference type="GO" id="GO:0055085">
    <property type="term" value="P:transmembrane transport"/>
    <property type="evidence" value="ECO:0007669"/>
    <property type="project" value="InterPro"/>
</dbReference>
<proteinExistence type="inferred from homology"/>
<reference evidence="10" key="1">
    <citation type="submission" date="2021-03" db="EMBL/GenBank/DDBJ databases">
        <title>Genome sequencing and assembly of Tianweitania sediminis.</title>
        <authorList>
            <person name="Chhetri G."/>
        </authorList>
    </citation>
    <scope>NUCLEOTIDE SEQUENCE</scope>
    <source>
        <strain evidence="10">Z8</strain>
    </source>
</reference>
<keyword evidence="5 8" id="KW-0812">Transmembrane</keyword>
<dbReference type="AlphaFoldDB" id="A0A8J7UHE2"/>
<dbReference type="GO" id="GO:0005886">
    <property type="term" value="C:plasma membrane"/>
    <property type="evidence" value="ECO:0007669"/>
    <property type="project" value="UniProtKB-SubCell"/>
</dbReference>
<keyword evidence="7 8" id="KW-0472">Membrane</keyword>
<dbReference type="RefSeq" id="WP_209335143.1">
    <property type="nucleotide sequence ID" value="NZ_JAGIYY010000003.1"/>
</dbReference>
<sequence>MRRRPLQLLGWAYCVLLVIFLLLPLVIIVPMSFGKSDLLIFPPTEVSTRWYDAVLNDGRWLESAKLSLWIAIGASVISVVAGFLVGIAHMRHGKISLGMRIFLMLPLVAPHVVMATGLFTLLLPLGLLGSAPVLTLAHACLAIPLTAIIFLNAVDTLDPLLWTAASSLGAKWPRIMREIVVPNLAISVIVGFLISFITSWDEVTLAIFIGPTIVPTLPTRMFAILQEMIDPSVTAIATLLIVMTLVLGASAALLGKLRGRREPKSDEATP</sequence>
<evidence type="ECO:0000256" key="6">
    <source>
        <dbReference type="ARBA" id="ARBA00022989"/>
    </source>
</evidence>
<name>A0A8J7UHE2_9HYPH</name>
<keyword evidence="4" id="KW-0997">Cell inner membrane</keyword>
<feature type="transmembrane region" description="Helical" evidence="8">
    <location>
        <begin position="175"/>
        <end position="197"/>
    </location>
</feature>
<organism evidence="10 11">
    <name type="scientific">Tianweitania sediminis</name>
    <dbReference type="NCBI Taxonomy" id="1502156"/>
    <lineage>
        <taxon>Bacteria</taxon>
        <taxon>Pseudomonadati</taxon>
        <taxon>Pseudomonadota</taxon>
        <taxon>Alphaproteobacteria</taxon>
        <taxon>Hyphomicrobiales</taxon>
        <taxon>Phyllobacteriaceae</taxon>
        <taxon>Tianweitania</taxon>
    </lineage>
</organism>
<feature type="transmembrane region" description="Helical" evidence="8">
    <location>
        <begin position="235"/>
        <end position="255"/>
    </location>
</feature>
<dbReference type="PROSITE" id="PS50928">
    <property type="entry name" value="ABC_TM1"/>
    <property type="match status" value="1"/>
</dbReference>
<evidence type="ECO:0000256" key="3">
    <source>
        <dbReference type="ARBA" id="ARBA00022475"/>
    </source>
</evidence>
<comment type="caution">
    <text evidence="10">The sequence shown here is derived from an EMBL/GenBank/DDBJ whole genome shotgun (WGS) entry which is preliminary data.</text>
</comment>
<keyword evidence="2 8" id="KW-0813">Transport</keyword>
<protein>
    <submittedName>
        <fullName evidence="10">ABC transporter permease subunit</fullName>
    </submittedName>
</protein>
<dbReference type="SUPFAM" id="SSF161098">
    <property type="entry name" value="MetI-like"/>
    <property type="match status" value="1"/>
</dbReference>
<dbReference type="InterPro" id="IPR000515">
    <property type="entry name" value="MetI-like"/>
</dbReference>